<evidence type="ECO:0000256" key="1">
    <source>
        <dbReference type="SAM" id="MobiDB-lite"/>
    </source>
</evidence>
<evidence type="ECO:0000313" key="2">
    <source>
        <dbReference type="EMBL" id="BCU83072.1"/>
    </source>
</evidence>
<organism evidence="2 3">
    <name type="scientific">Polycladomyces abyssicola</name>
    <dbReference type="NCBI Taxonomy" id="1125966"/>
    <lineage>
        <taxon>Bacteria</taxon>
        <taxon>Bacillati</taxon>
        <taxon>Bacillota</taxon>
        <taxon>Bacilli</taxon>
        <taxon>Bacillales</taxon>
        <taxon>Thermoactinomycetaceae</taxon>
        <taxon>Polycladomyces</taxon>
    </lineage>
</organism>
<dbReference type="Proteomes" id="UP000677436">
    <property type="component" value="Chromosome"/>
</dbReference>
<feature type="region of interest" description="Disordered" evidence="1">
    <location>
        <begin position="33"/>
        <end position="80"/>
    </location>
</feature>
<dbReference type="EMBL" id="AP024601">
    <property type="protein sequence ID" value="BCU83072.1"/>
    <property type="molecule type" value="Genomic_DNA"/>
</dbReference>
<keyword evidence="3" id="KW-1185">Reference proteome</keyword>
<sequence length="80" mass="8785">MNRQIDTEEYHPILSAERLESSLSYPLSHSISGSITRHKRMGKSVSSVGKKVEMAPTDGFPQKEGIKSLEKSGPDVGQMP</sequence>
<name>A0A8D5ZPI1_9BACL</name>
<gene>
    <name evidence="2" type="ORF">JIR001_28550</name>
</gene>
<reference evidence="2" key="1">
    <citation type="journal article" date="2013" name="Int. J. Syst. Evol. Microbiol.">
        <title>Polycladomyces abyssicola gen. nov., sp. nov., a thermophilic filamentous bacterium isolated from hemipelagic sediment.</title>
        <authorList>
            <person name="Tsubouchi T."/>
            <person name="Shimane Y."/>
            <person name="Mori K."/>
            <person name="Usui K."/>
            <person name="Hiraki T."/>
            <person name="Tame A."/>
            <person name="Uematsu K."/>
            <person name="Maruyama T."/>
            <person name="Hatada Y."/>
        </authorList>
    </citation>
    <scope>NUCLEOTIDE SEQUENCE</scope>
    <source>
        <strain evidence="2">JIR-001</strain>
    </source>
</reference>
<feature type="compositionally biased region" description="Basic and acidic residues" evidence="1">
    <location>
        <begin position="64"/>
        <end position="73"/>
    </location>
</feature>
<dbReference type="KEGG" id="pabs:JIR001_28550"/>
<dbReference type="AlphaFoldDB" id="A0A8D5ZPI1"/>
<accession>A0A8D5ZPI1</accession>
<reference evidence="2" key="2">
    <citation type="journal article" date="2021" name="Microbiol. Resour. Announc.">
        <title>Complete Genome Sequence of Polycladomyces abyssicola JIR-001T, Isolated from Hemipelagic Sediment in Deep Seawater.</title>
        <authorList>
            <person name="Tsubouchi T."/>
            <person name="Kaneko Y."/>
        </authorList>
    </citation>
    <scope>NUCLEOTIDE SEQUENCE</scope>
    <source>
        <strain evidence="2">JIR-001</strain>
    </source>
</reference>
<proteinExistence type="predicted"/>
<protein>
    <submittedName>
        <fullName evidence="2">Uncharacterized protein</fullName>
    </submittedName>
</protein>
<evidence type="ECO:0000313" key="3">
    <source>
        <dbReference type="Proteomes" id="UP000677436"/>
    </source>
</evidence>